<name>A0ABM8DR26_9BACT</name>
<accession>A0ABM8DR26</accession>
<sequence>MALERLKRFAQGFLPTPAEAAAIRWRTPAVVDRGRIGEARVALDRHGRGVLLWENAGKLWTMPMGPGASPALMRLPFGEGTTPRLAVNPEGRGLAIWLADGEDERQILGAVLGPGEGPGRGMFRTVGRIHQLQVAVDRRGNALVAWVHERVGQIEVMAHAFNTRGEAWDEEPVLLGLPGDPSASPQLAANRREHAMVVWEAQNSVFEGLMACHYWPADRIWSDRPVPVVAHAARHHQVAMDDSGNALALWVHAPYGQRSLLEASFYEALHGEWSEPVVLASAHVMSSPRLVMNGDGEALAAWSQRENAGVSRLLVKAFKGRAWEPGAECLDHGHEPVQDYAIDLAEDGRAGFVVVQRGAAGDQVSVRIREDGWSLPRTMGSAPGSVCAAPRIALSPQGASLIWIQGEGEGRSLVLTDSH</sequence>
<protein>
    <submittedName>
        <fullName evidence="1">Uncharacterized protein</fullName>
    </submittedName>
</protein>
<dbReference type="Proteomes" id="UP001242010">
    <property type="component" value="Chromosome"/>
</dbReference>
<evidence type="ECO:0000313" key="1">
    <source>
        <dbReference type="EMBL" id="BDU69461.1"/>
    </source>
</evidence>
<organism evidence="1 2">
    <name type="scientific">Geothrix oryzae</name>
    <dbReference type="NCBI Taxonomy" id="2927975"/>
    <lineage>
        <taxon>Bacteria</taxon>
        <taxon>Pseudomonadati</taxon>
        <taxon>Acidobacteriota</taxon>
        <taxon>Holophagae</taxon>
        <taxon>Holophagales</taxon>
        <taxon>Holophagaceae</taxon>
        <taxon>Geothrix</taxon>
    </lineage>
</organism>
<dbReference type="EMBL" id="AP027079">
    <property type="protein sequence ID" value="BDU69461.1"/>
    <property type="molecule type" value="Genomic_DNA"/>
</dbReference>
<dbReference type="SUPFAM" id="SSF89372">
    <property type="entry name" value="Fucose-specific lectin"/>
    <property type="match status" value="1"/>
</dbReference>
<reference evidence="2" key="1">
    <citation type="journal article" date="2023" name="Int. J. Syst. Evol. Microbiol.">
        <title>Mesoterricola silvestris gen. nov., sp. nov., Mesoterricola sediminis sp. nov., Geothrix oryzae sp. nov., Geothrix edaphica sp. nov., Geothrix rubra sp. nov., and Geothrix limicola sp. nov., six novel members of Acidobacteriota isolated from soils.</title>
        <authorList>
            <person name="Itoh H."/>
            <person name="Sugisawa Y."/>
            <person name="Mise K."/>
            <person name="Xu Z."/>
            <person name="Kuniyasu M."/>
            <person name="Ushijima N."/>
            <person name="Kawano K."/>
            <person name="Kobayashi E."/>
            <person name="Shiratori Y."/>
            <person name="Masuda Y."/>
            <person name="Senoo K."/>
        </authorList>
    </citation>
    <scope>NUCLEOTIDE SEQUENCE [LARGE SCALE GENOMIC DNA]</scope>
    <source>
        <strain evidence="2">Red222</strain>
    </source>
</reference>
<proteinExistence type="predicted"/>
<evidence type="ECO:0000313" key="2">
    <source>
        <dbReference type="Proteomes" id="UP001242010"/>
    </source>
</evidence>
<keyword evidence="2" id="KW-1185">Reference proteome</keyword>
<dbReference type="RefSeq" id="WP_286353185.1">
    <property type="nucleotide sequence ID" value="NZ_AP027079.1"/>
</dbReference>
<gene>
    <name evidence="1" type="ORF">GETHOR_15620</name>
</gene>